<protein>
    <recommendedName>
        <fullName evidence="5">DUF2946 family protein</fullName>
    </recommendedName>
</protein>
<feature type="compositionally biased region" description="Pro residues" evidence="1">
    <location>
        <begin position="112"/>
        <end position="125"/>
    </location>
</feature>
<evidence type="ECO:0000256" key="2">
    <source>
        <dbReference type="SAM" id="SignalP"/>
    </source>
</evidence>
<keyword evidence="2" id="KW-0732">Signal</keyword>
<comment type="caution">
    <text evidence="3">The sequence shown here is derived from an EMBL/GenBank/DDBJ whole genome shotgun (WGS) entry which is preliminary data.</text>
</comment>
<gene>
    <name evidence="3" type="ORF">HNP55_002728</name>
</gene>
<organism evidence="3 4">
    <name type="scientific">Roseateles oligotrophus</name>
    <dbReference type="NCBI Taxonomy" id="1769250"/>
    <lineage>
        <taxon>Bacteria</taxon>
        <taxon>Pseudomonadati</taxon>
        <taxon>Pseudomonadota</taxon>
        <taxon>Betaproteobacteria</taxon>
        <taxon>Burkholderiales</taxon>
        <taxon>Sphaerotilaceae</taxon>
        <taxon>Roseateles</taxon>
    </lineage>
</organism>
<dbReference type="AlphaFoldDB" id="A0A840LC15"/>
<accession>A0A840LC15</accession>
<evidence type="ECO:0000313" key="4">
    <source>
        <dbReference type="Proteomes" id="UP000562027"/>
    </source>
</evidence>
<feature type="signal peptide" evidence="2">
    <location>
        <begin position="1"/>
        <end position="27"/>
    </location>
</feature>
<proteinExistence type="predicted"/>
<evidence type="ECO:0000313" key="3">
    <source>
        <dbReference type="EMBL" id="MBB4844192.1"/>
    </source>
</evidence>
<dbReference type="EMBL" id="JACHLP010000005">
    <property type="protein sequence ID" value="MBB4844192.1"/>
    <property type="molecule type" value="Genomic_DNA"/>
</dbReference>
<sequence length="125" mass="12543">MPNYPFSRCLRAWVLAWLLAALGIASAAPLMHAGQFDWVCSASGKPASLQAEGSADGSSGAARHASGTLECPDCLLSGAPPSCAAASPQAPPIAARLPLRGSDANPAQFTTVPPPARGPPTSIPA</sequence>
<feature type="compositionally biased region" description="Low complexity" evidence="1">
    <location>
        <begin position="53"/>
        <end position="66"/>
    </location>
</feature>
<feature type="region of interest" description="Disordered" evidence="1">
    <location>
        <begin position="94"/>
        <end position="125"/>
    </location>
</feature>
<evidence type="ECO:0000256" key="1">
    <source>
        <dbReference type="SAM" id="MobiDB-lite"/>
    </source>
</evidence>
<dbReference type="RefSeq" id="WP_184300216.1">
    <property type="nucleotide sequence ID" value="NZ_JACHLP010000005.1"/>
</dbReference>
<feature type="chain" id="PRO_5032929319" description="DUF2946 family protein" evidence="2">
    <location>
        <begin position="28"/>
        <end position="125"/>
    </location>
</feature>
<name>A0A840LC15_9BURK</name>
<keyword evidence="4" id="KW-1185">Reference proteome</keyword>
<reference evidence="3 4" key="1">
    <citation type="submission" date="2020-08" db="EMBL/GenBank/DDBJ databases">
        <title>Functional genomics of gut bacteria from endangered species of beetles.</title>
        <authorList>
            <person name="Carlos-Shanley C."/>
        </authorList>
    </citation>
    <scope>NUCLEOTIDE SEQUENCE [LARGE SCALE GENOMIC DNA]</scope>
    <source>
        <strain evidence="3 4">S00239</strain>
    </source>
</reference>
<dbReference type="Proteomes" id="UP000562027">
    <property type="component" value="Unassembled WGS sequence"/>
</dbReference>
<evidence type="ECO:0008006" key="5">
    <source>
        <dbReference type="Google" id="ProtNLM"/>
    </source>
</evidence>
<feature type="region of interest" description="Disordered" evidence="1">
    <location>
        <begin position="47"/>
        <end position="66"/>
    </location>
</feature>